<evidence type="ECO:0000313" key="1">
    <source>
        <dbReference type="EMBL" id="KAF2130640.1"/>
    </source>
</evidence>
<evidence type="ECO:0000313" key="2">
    <source>
        <dbReference type="Proteomes" id="UP000799771"/>
    </source>
</evidence>
<reference evidence="1" key="1">
    <citation type="journal article" date="2020" name="Stud. Mycol.">
        <title>101 Dothideomycetes genomes: a test case for predicting lifestyles and emergence of pathogens.</title>
        <authorList>
            <person name="Haridas S."/>
            <person name="Albert R."/>
            <person name="Binder M."/>
            <person name="Bloem J."/>
            <person name="Labutti K."/>
            <person name="Salamov A."/>
            <person name="Andreopoulos B."/>
            <person name="Baker S."/>
            <person name="Barry K."/>
            <person name="Bills G."/>
            <person name="Bluhm B."/>
            <person name="Cannon C."/>
            <person name="Castanera R."/>
            <person name="Culley D."/>
            <person name="Daum C."/>
            <person name="Ezra D."/>
            <person name="Gonzalez J."/>
            <person name="Henrissat B."/>
            <person name="Kuo A."/>
            <person name="Liang C."/>
            <person name="Lipzen A."/>
            <person name="Lutzoni F."/>
            <person name="Magnuson J."/>
            <person name="Mondo S."/>
            <person name="Nolan M."/>
            <person name="Ohm R."/>
            <person name="Pangilinan J."/>
            <person name="Park H.-J."/>
            <person name="Ramirez L."/>
            <person name="Alfaro M."/>
            <person name="Sun H."/>
            <person name="Tritt A."/>
            <person name="Yoshinaga Y."/>
            <person name="Zwiers L.-H."/>
            <person name="Turgeon B."/>
            <person name="Goodwin S."/>
            <person name="Spatafora J."/>
            <person name="Crous P."/>
            <person name="Grigoriev I."/>
        </authorList>
    </citation>
    <scope>NUCLEOTIDE SEQUENCE</scope>
    <source>
        <strain evidence="1">CBS 119687</strain>
    </source>
</reference>
<organism evidence="1 2">
    <name type="scientific">Dothidotthia symphoricarpi CBS 119687</name>
    <dbReference type="NCBI Taxonomy" id="1392245"/>
    <lineage>
        <taxon>Eukaryota</taxon>
        <taxon>Fungi</taxon>
        <taxon>Dikarya</taxon>
        <taxon>Ascomycota</taxon>
        <taxon>Pezizomycotina</taxon>
        <taxon>Dothideomycetes</taxon>
        <taxon>Pleosporomycetidae</taxon>
        <taxon>Pleosporales</taxon>
        <taxon>Dothidotthiaceae</taxon>
        <taxon>Dothidotthia</taxon>
    </lineage>
</organism>
<keyword evidence="2" id="KW-1185">Reference proteome</keyword>
<dbReference type="Proteomes" id="UP000799771">
    <property type="component" value="Unassembled WGS sequence"/>
</dbReference>
<accession>A0A6A6AFT0</accession>
<sequence length="98" mass="11216">MSCIVCCIPIFYLATPLSIANMFDRRVLPSHRFETQRYKATSWCDLLGVVPISTPITRPTPYYSIITIATTYLQVITTSPLESEYVAPDKSTRHSWRN</sequence>
<protein>
    <submittedName>
        <fullName evidence="1">Uncharacterized protein</fullName>
    </submittedName>
</protein>
<dbReference type="RefSeq" id="XP_033525027.1">
    <property type="nucleotide sequence ID" value="XM_033662637.1"/>
</dbReference>
<dbReference type="EMBL" id="ML977504">
    <property type="protein sequence ID" value="KAF2130640.1"/>
    <property type="molecule type" value="Genomic_DNA"/>
</dbReference>
<name>A0A6A6AFT0_9PLEO</name>
<dbReference type="AlphaFoldDB" id="A0A6A6AFT0"/>
<dbReference type="GeneID" id="54403069"/>
<proteinExistence type="predicted"/>
<gene>
    <name evidence="1" type="ORF">P153DRAFT_222269</name>
</gene>